<keyword evidence="8" id="KW-0378">Hydrolase</keyword>
<feature type="region of interest" description="Domain III" evidence="6">
    <location>
        <begin position="153"/>
        <end position="200"/>
    </location>
</feature>
<dbReference type="Gene3D" id="1.10.150.20">
    <property type="entry name" value="5' to 3' exonuclease, C-terminal subdomain"/>
    <property type="match status" value="1"/>
</dbReference>
<dbReference type="EMBL" id="QVME01000001">
    <property type="protein sequence ID" value="RGE69697.1"/>
    <property type="molecule type" value="Genomic_DNA"/>
</dbReference>
<comment type="subcellular location">
    <subcellularLocation>
        <location evidence="6">Cytoplasm</location>
    </subcellularLocation>
</comment>
<dbReference type="InterPro" id="IPR036267">
    <property type="entry name" value="RuvA_C_sf"/>
</dbReference>
<keyword evidence="4 6" id="KW-0233">DNA recombination</keyword>
<comment type="subunit">
    <text evidence="6">Homotetramer. Forms an RuvA(8)-RuvB(12)-Holliday junction (HJ) complex. HJ DNA is sandwiched between 2 RuvA tetramers; dsDNA enters through RuvA and exits via RuvB. An RuvB hexamer assembles on each DNA strand where it exits the tetramer. Each RuvB hexamer is contacted by two RuvA subunits (via domain III) on 2 adjacent RuvB subunits; this complex drives branch migration. In the full resolvosome a probable DNA-RuvA(4)-RuvB(12)-RuvC(2) complex forms which resolves the HJ.</text>
</comment>
<dbReference type="GO" id="GO:0006310">
    <property type="term" value="P:DNA recombination"/>
    <property type="evidence" value="ECO:0007669"/>
    <property type="project" value="UniProtKB-UniRule"/>
</dbReference>
<dbReference type="EMBL" id="NFKP01000043">
    <property type="protein sequence ID" value="OUP65930.1"/>
    <property type="molecule type" value="Genomic_DNA"/>
</dbReference>
<dbReference type="GO" id="GO:0009379">
    <property type="term" value="C:Holliday junction helicase complex"/>
    <property type="evidence" value="ECO:0007669"/>
    <property type="project" value="InterPro"/>
</dbReference>
<dbReference type="Gene3D" id="1.10.8.10">
    <property type="entry name" value="DNA helicase RuvA subunit, C-terminal domain"/>
    <property type="match status" value="1"/>
</dbReference>
<keyword evidence="2 6" id="KW-0227">DNA damage</keyword>
<evidence type="ECO:0000313" key="11">
    <source>
        <dbReference type="Proteomes" id="UP000095765"/>
    </source>
</evidence>
<dbReference type="AlphaFoldDB" id="A0A174U158"/>
<dbReference type="SUPFAM" id="SSF46929">
    <property type="entry name" value="DNA helicase RuvA subunit, C-terminal domain"/>
    <property type="match status" value="1"/>
</dbReference>
<evidence type="ECO:0000313" key="10">
    <source>
        <dbReference type="EMBL" id="RGE69697.1"/>
    </source>
</evidence>
<evidence type="ECO:0000256" key="5">
    <source>
        <dbReference type="ARBA" id="ARBA00023204"/>
    </source>
</evidence>
<keyword evidence="8" id="KW-0347">Helicase</keyword>
<dbReference type="InterPro" id="IPR003583">
    <property type="entry name" value="Hlx-hairpin-Hlx_DNA-bd_motif"/>
</dbReference>
<feature type="domain" description="Helix-hairpin-helix DNA-binding motif class 1" evidence="7">
    <location>
        <begin position="73"/>
        <end position="92"/>
    </location>
</feature>
<dbReference type="OrthoDB" id="5293449at2"/>
<dbReference type="Proteomes" id="UP000260828">
    <property type="component" value="Unassembled WGS sequence"/>
</dbReference>
<proteinExistence type="inferred from homology"/>
<gene>
    <name evidence="6 8" type="primary">ruvA</name>
    <name evidence="9" type="ORF">B5F11_19570</name>
    <name evidence="10" type="ORF">DXC40_01115</name>
    <name evidence="8" type="ORF">ERS852551_03272</name>
</gene>
<comment type="caution">
    <text evidence="6">Lacks conserved residue(s) required for the propagation of feature annotation.</text>
</comment>
<dbReference type="GO" id="GO:0016787">
    <property type="term" value="F:hydrolase activity"/>
    <property type="evidence" value="ECO:0007669"/>
    <property type="project" value="UniProtKB-KW"/>
</dbReference>
<dbReference type="Pfam" id="PF14520">
    <property type="entry name" value="HHH_5"/>
    <property type="match status" value="1"/>
</dbReference>
<evidence type="ECO:0000256" key="1">
    <source>
        <dbReference type="ARBA" id="ARBA00022490"/>
    </source>
</evidence>
<accession>A0A174U158</accession>
<dbReference type="GO" id="GO:0005524">
    <property type="term" value="F:ATP binding"/>
    <property type="evidence" value="ECO:0007669"/>
    <property type="project" value="InterPro"/>
</dbReference>
<dbReference type="InterPro" id="IPR000085">
    <property type="entry name" value="RuvA"/>
</dbReference>
<dbReference type="Pfam" id="PF01330">
    <property type="entry name" value="RuvA_N"/>
    <property type="match status" value="1"/>
</dbReference>
<organism evidence="8 11">
    <name type="scientific">Anaerotruncus colihominis</name>
    <dbReference type="NCBI Taxonomy" id="169435"/>
    <lineage>
        <taxon>Bacteria</taxon>
        <taxon>Bacillati</taxon>
        <taxon>Bacillota</taxon>
        <taxon>Clostridia</taxon>
        <taxon>Eubacteriales</taxon>
        <taxon>Oscillospiraceae</taxon>
        <taxon>Anaerotruncus</taxon>
    </lineage>
</organism>
<dbReference type="InterPro" id="IPR013849">
    <property type="entry name" value="DNA_helicase_Holl-junc_RuvA_I"/>
</dbReference>
<evidence type="ECO:0000256" key="2">
    <source>
        <dbReference type="ARBA" id="ARBA00022763"/>
    </source>
</evidence>
<dbReference type="GO" id="GO:0006281">
    <property type="term" value="P:DNA repair"/>
    <property type="evidence" value="ECO:0007669"/>
    <property type="project" value="UniProtKB-UniRule"/>
</dbReference>
<reference evidence="8 11" key="1">
    <citation type="submission" date="2015-09" db="EMBL/GenBank/DDBJ databases">
        <authorList>
            <consortium name="Pathogen Informatics"/>
        </authorList>
    </citation>
    <scope>NUCLEOTIDE SEQUENCE [LARGE SCALE GENOMIC DNA]</scope>
    <source>
        <strain evidence="8 11">2789STDY5834939</strain>
    </source>
</reference>
<dbReference type="InterPro" id="IPR012340">
    <property type="entry name" value="NA-bd_OB-fold"/>
</dbReference>
<dbReference type="GO" id="GO:0000400">
    <property type="term" value="F:four-way junction DNA binding"/>
    <property type="evidence" value="ECO:0007669"/>
    <property type="project" value="UniProtKB-UniRule"/>
</dbReference>
<dbReference type="GO" id="GO:0048476">
    <property type="term" value="C:Holliday junction resolvase complex"/>
    <property type="evidence" value="ECO:0007669"/>
    <property type="project" value="UniProtKB-UniRule"/>
</dbReference>
<name>A0A174U158_9FIRM</name>
<evidence type="ECO:0000313" key="13">
    <source>
        <dbReference type="Proteomes" id="UP000260828"/>
    </source>
</evidence>
<feature type="region of interest" description="Domain I" evidence="6">
    <location>
        <begin position="1"/>
        <end position="64"/>
    </location>
</feature>
<comment type="domain">
    <text evidence="6">Has three domains with a flexible linker between the domains II and III and assumes an 'L' shape. Domain III is highly mobile and contacts RuvB.</text>
</comment>
<dbReference type="InterPro" id="IPR011114">
    <property type="entry name" value="RuvA_C"/>
</dbReference>
<dbReference type="GO" id="GO:0009378">
    <property type="term" value="F:four-way junction helicase activity"/>
    <property type="evidence" value="ECO:0007669"/>
    <property type="project" value="InterPro"/>
</dbReference>
<feature type="domain" description="Helix-hairpin-helix DNA-binding motif class 1" evidence="7">
    <location>
        <begin position="108"/>
        <end position="127"/>
    </location>
</feature>
<keyword evidence="5 6" id="KW-0234">DNA repair</keyword>
<evidence type="ECO:0000259" key="7">
    <source>
        <dbReference type="SMART" id="SM00278"/>
    </source>
</evidence>
<comment type="function">
    <text evidence="6">The RuvA-RuvB-RuvC complex processes Holliday junction (HJ) DNA during genetic recombination and DNA repair, while the RuvA-RuvB complex plays an important role in the rescue of blocked DNA replication forks via replication fork reversal (RFR). RuvA specifically binds to HJ cruciform DNA, conferring on it an open structure. The RuvB hexamer acts as an ATP-dependent pump, pulling dsDNA into and through the RuvAB complex. HJ branch migration allows RuvC to scan DNA until it finds its consensus sequence, where it cleaves and resolves the cruciform DNA.</text>
</comment>
<protein>
    <recommendedName>
        <fullName evidence="6">Holliday junction branch migration complex subunit RuvA</fullName>
    </recommendedName>
</protein>
<dbReference type="Gene3D" id="2.40.50.140">
    <property type="entry name" value="Nucleic acid-binding proteins"/>
    <property type="match status" value="1"/>
</dbReference>
<dbReference type="EMBL" id="CZBE01000029">
    <property type="protein sequence ID" value="CUQ13897.1"/>
    <property type="molecule type" value="Genomic_DNA"/>
</dbReference>
<comment type="similarity">
    <text evidence="6">Belongs to the RuvA family.</text>
</comment>
<evidence type="ECO:0000313" key="8">
    <source>
        <dbReference type="EMBL" id="CUQ13897.1"/>
    </source>
</evidence>
<dbReference type="SMART" id="SM00278">
    <property type="entry name" value="HhH1"/>
    <property type="match status" value="2"/>
</dbReference>
<keyword evidence="8" id="KW-0067">ATP-binding</keyword>
<reference evidence="9" key="3">
    <citation type="journal article" date="2018" name="BMC Genomics">
        <title>Whole genome sequencing and function prediction of 133 gut anaerobes isolated from chicken caecum in pure cultures.</title>
        <authorList>
            <person name="Medvecky M."/>
            <person name="Cejkova D."/>
            <person name="Polansky O."/>
            <person name="Karasova D."/>
            <person name="Kubasova T."/>
            <person name="Cizek A."/>
            <person name="Rychlik I."/>
        </authorList>
    </citation>
    <scope>NUCLEOTIDE SEQUENCE</scope>
    <source>
        <strain evidence="9">An175</strain>
    </source>
</reference>
<keyword evidence="3 6" id="KW-0238">DNA-binding</keyword>
<sequence length="200" mass="20786">MYYSVTGTVLHAEPYLAVIGCCGVGYKCMTTLTTLSCLPPVGGEATLYTHLNVREDALDLYGFYTQAELNAFKMLIGVSGVGPKSALAILSDMTPDKLALCIAAGDSKSLRAAPGIGPKAAQRIILECKDRIGASELSGEMSEVASQLRHETTNMSEAASALAALGYSPTEAAQALAGLAADMPVEDMIKHGLKALSGGR</sequence>
<reference evidence="12" key="2">
    <citation type="submission" date="2017-04" db="EMBL/GenBank/DDBJ databases">
        <title>Function of individual gut microbiota members based on whole genome sequencing of pure cultures obtained from chicken caecum.</title>
        <authorList>
            <person name="Medvecky M."/>
            <person name="Cejkova D."/>
            <person name="Polansky O."/>
            <person name="Karasova D."/>
            <person name="Kubasova T."/>
            <person name="Cizek A."/>
            <person name="Rychlik I."/>
        </authorList>
    </citation>
    <scope>NUCLEOTIDE SEQUENCE [LARGE SCALE GENOMIC DNA]</scope>
    <source>
        <strain evidence="12">An175</strain>
    </source>
</reference>
<dbReference type="SUPFAM" id="SSF47781">
    <property type="entry name" value="RuvA domain 2-like"/>
    <property type="match status" value="1"/>
</dbReference>
<dbReference type="InterPro" id="IPR010994">
    <property type="entry name" value="RuvA_2-like"/>
</dbReference>
<evidence type="ECO:0000313" key="9">
    <source>
        <dbReference type="EMBL" id="OUP65930.1"/>
    </source>
</evidence>
<dbReference type="NCBIfam" id="TIGR00084">
    <property type="entry name" value="ruvA"/>
    <property type="match status" value="1"/>
</dbReference>
<dbReference type="RefSeq" id="WP_040342670.1">
    <property type="nucleotide sequence ID" value="NZ_CABIWA010000023.1"/>
</dbReference>
<dbReference type="HAMAP" id="MF_00031">
    <property type="entry name" value="DNA_HJ_migration_RuvA"/>
    <property type="match status" value="1"/>
</dbReference>
<dbReference type="Proteomes" id="UP000095765">
    <property type="component" value="Unassembled WGS sequence"/>
</dbReference>
<dbReference type="Pfam" id="PF07499">
    <property type="entry name" value="RuvA_C"/>
    <property type="match status" value="1"/>
</dbReference>
<keyword evidence="1 6" id="KW-0963">Cytoplasm</keyword>
<dbReference type="Proteomes" id="UP000196386">
    <property type="component" value="Unassembled WGS sequence"/>
</dbReference>
<evidence type="ECO:0000313" key="12">
    <source>
        <dbReference type="Proteomes" id="UP000196386"/>
    </source>
</evidence>
<evidence type="ECO:0000256" key="6">
    <source>
        <dbReference type="HAMAP-Rule" id="MF_00031"/>
    </source>
</evidence>
<dbReference type="SUPFAM" id="SSF50249">
    <property type="entry name" value="Nucleic acid-binding proteins"/>
    <property type="match status" value="1"/>
</dbReference>
<keyword evidence="8" id="KW-0547">Nucleotide-binding</keyword>
<dbReference type="GO" id="GO:0005737">
    <property type="term" value="C:cytoplasm"/>
    <property type="evidence" value="ECO:0007669"/>
    <property type="project" value="UniProtKB-SubCell"/>
</dbReference>
<evidence type="ECO:0000256" key="3">
    <source>
        <dbReference type="ARBA" id="ARBA00023125"/>
    </source>
</evidence>
<reference evidence="10 13" key="4">
    <citation type="submission" date="2018-08" db="EMBL/GenBank/DDBJ databases">
        <title>A genome reference for cultivated species of the human gut microbiota.</title>
        <authorList>
            <person name="Zou Y."/>
            <person name="Xue W."/>
            <person name="Luo G."/>
        </authorList>
    </citation>
    <scope>NUCLEOTIDE SEQUENCE [LARGE SCALE GENOMIC DNA]</scope>
    <source>
        <strain evidence="10 13">TF05-12AC</strain>
    </source>
</reference>
<evidence type="ECO:0000256" key="4">
    <source>
        <dbReference type="ARBA" id="ARBA00023172"/>
    </source>
</evidence>